<evidence type="ECO:0000256" key="1">
    <source>
        <dbReference type="SAM" id="MobiDB-lite"/>
    </source>
</evidence>
<reference evidence="2" key="1">
    <citation type="submission" date="2020-02" db="EMBL/GenBank/DDBJ databases">
        <authorList>
            <person name="Meier V. D."/>
        </authorList>
    </citation>
    <scope>NUCLEOTIDE SEQUENCE</scope>
    <source>
        <strain evidence="2">AVDCRST_MAG51</strain>
    </source>
</reference>
<feature type="non-terminal residue" evidence="2">
    <location>
        <position position="136"/>
    </location>
</feature>
<feature type="compositionally biased region" description="Basic residues" evidence="1">
    <location>
        <begin position="74"/>
        <end position="85"/>
    </location>
</feature>
<dbReference type="AlphaFoldDB" id="A0A6J4NMV6"/>
<dbReference type="EMBL" id="CADCUX010000121">
    <property type="protein sequence ID" value="CAA9392681.1"/>
    <property type="molecule type" value="Genomic_DNA"/>
</dbReference>
<proteinExistence type="predicted"/>
<feature type="non-terminal residue" evidence="2">
    <location>
        <position position="1"/>
    </location>
</feature>
<organism evidence="2">
    <name type="scientific">uncultured Ramlibacter sp</name>
    <dbReference type="NCBI Taxonomy" id="260755"/>
    <lineage>
        <taxon>Bacteria</taxon>
        <taxon>Pseudomonadati</taxon>
        <taxon>Pseudomonadota</taxon>
        <taxon>Betaproteobacteria</taxon>
        <taxon>Burkholderiales</taxon>
        <taxon>Comamonadaceae</taxon>
        <taxon>Ramlibacter</taxon>
        <taxon>environmental samples</taxon>
    </lineage>
</organism>
<accession>A0A6J4NMV6</accession>
<feature type="region of interest" description="Disordered" evidence="1">
    <location>
        <begin position="1"/>
        <end position="136"/>
    </location>
</feature>
<evidence type="ECO:0000313" key="2">
    <source>
        <dbReference type="EMBL" id="CAA9392681.1"/>
    </source>
</evidence>
<feature type="compositionally biased region" description="Basic and acidic residues" evidence="1">
    <location>
        <begin position="1"/>
        <end position="11"/>
    </location>
</feature>
<sequence>VAGHLVPDRTHPAGRLPARRHRERQAGAGLRRQRAADGDAHLRRRRRTGRAGRRPGRARDPGDAADGFQPDHRGVRRRGDRRHGFHPGLGGHRPRPGRHRRFHPRVLSRGIQRRGVRHHGHRPHDPTGRPVRKGGL</sequence>
<feature type="compositionally biased region" description="Basic residues" evidence="1">
    <location>
        <begin position="42"/>
        <end position="56"/>
    </location>
</feature>
<feature type="compositionally biased region" description="Basic residues" evidence="1">
    <location>
        <begin position="92"/>
        <end position="122"/>
    </location>
</feature>
<gene>
    <name evidence="2" type="ORF">AVDCRST_MAG51-441</name>
</gene>
<name>A0A6J4NMV6_9BURK</name>
<protein>
    <submittedName>
        <fullName evidence="2">High-affinity branched-chain amino acid transport system permease protein LivH</fullName>
    </submittedName>
</protein>